<dbReference type="FunCoup" id="D3BIF1">
    <property type="interactions" value="540"/>
</dbReference>
<feature type="binding site" evidence="13">
    <location>
        <position position="113"/>
    </location>
    <ligand>
        <name>an alpha-D-glucoside</name>
        <dbReference type="ChEBI" id="CHEBI:22390"/>
    </ligand>
</feature>
<dbReference type="InterPro" id="IPR009169">
    <property type="entry name" value="Calreticulin"/>
</dbReference>
<dbReference type="PANTHER" id="PTHR11073">
    <property type="entry name" value="CALRETICULIN AND CALNEXIN"/>
    <property type="match status" value="1"/>
</dbReference>
<keyword evidence="3" id="KW-0479">Metal-binding</keyword>
<feature type="signal peptide" evidence="15">
    <location>
        <begin position="1"/>
        <end position="20"/>
    </location>
</feature>
<feature type="binding site" evidence="13">
    <location>
        <position position="130"/>
    </location>
    <ligand>
        <name>an alpha-D-glucoside</name>
        <dbReference type="ChEBI" id="CHEBI:22390"/>
    </ligand>
</feature>
<feature type="compositionally biased region" description="Basic and acidic residues" evidence="16">
    <location>
        <begin position="368"/>
        <end position="383"/>
    </location>
</feature>
<feature type="binding site" evidence="13">
    <location>
        <position position="111"/>
    </location>
    <ligand>
        <name>an alpha-D-glucoside</name>
        <dbReference type="ChEBI" id="CHEBI:22390"/>
    </ligand>
</feature>
<evidence type="ECO:0000256" key="4">
    <source>
        <dbReference type="ARBA" id="ARBA00022729"/>
    </source>
</evidence>
<dbReference type="GO" id="GO:0006457">
    <property type="term" value="P:protein folding"/>
    <property type="evidence" value="ECO:0007669"/>
    <property type="project" value="InterPro"/>
</dbReference>
<evidence type="ECO:0000256" key="5">
    <source>
        <dbReference type="ARBA" id="ARBA00022734"/>
    </source>
</evidence>
<proteinExistence type="inferred from homology"/>
<dbReference type="GO" id="GO:0005509">
    <property type="term" value="F:calcium ion binding"/>
    <property type="evidence" value="ECO:0007669"/>
    <property type="project" value="InterPro"/>
</dbReference>
<dbReference type="PIRSF" id="PIRSF002356">
    <property type="entry name" value="Calreticulin"/>
    <property type="match status" value="1"/>
</dbReference>
<dbReference type="AlphaFoldDB" id="D3BIF1"/>
<dbReference type="InParanoid" id="D3BIF1"/>
<reference evidence="17 18" key="1">
    <citation type="journal article" date="2011" name="Genome Res.">
        <title>Phylogeny-wide analysis of social amoeba genomes highlights ancient origins for complex intercellular communication.</title>
        <authorList>
            <person name="Heidel A.J."/>
            <person name="Lawal H.M."/>
            <person name="Felder M."/>
            <person name="Schilde C."/>
            <person name="Helps N.R."/>
            <person name="Tunggal B."/>
            <person name="Rivero F."/>
            <person name="John U."/>
            <person name="Schleicher M."/>
            <person name="Eichinger L."/>
            <person name="Platzer M."/>
            <person name="Noegel A.A."/>
            <person name="Schaap P."/>
            <person name="Gloeckner G."/>
        </authorList>
    </citation>
    <scope>NUCLEOTIDE SEQUENCE [LARGE SCALE GENOMIC DNA]</scope>
    <source>
        <strain evidence="18">ATCC 26659 / Pp 5 / PN500</strain>
    </source>
</reference>
<keyword evidence="9" id="KW-0106">Calcium</keyword>
<evidence type="ECO:0000256" key="14">
    <source>
        <dbReference type="PIRSR" id="PIRSR002356-3"/>
    </source>
</evidence>
<dbReference type="GO" id="GO:0051082">
    <property type="term" value="F:unfolded protein binding"/>
    <property type="evidence" value="ECO:0007669"/>
    <property type="project" value="InterPro"/>
</dbReference>
<dbReference type="OMA" id="KRDEICA"/>
<dbReference type="Proteomes" id="UP000001396">
    <property type="component" value="Unassembled WGS sequence"/>
</dbReference>
<gene>
    <name evidence="17" type="primary">crtA</name>
    <name evidence="17" type="ORF">PPL_08521</name>
</gene>
<dbReference type="InterPro" id="IPR013320">
    <property type="entry name" value="ConA-like_dom_sf"/>
</dbReference>
<dbReference type="PROSITE" id="PS00803">
    <property type="entry name" value="CALRETICULIN_1"/>
    <property type="match status" value="1"/>
</dbReference>
<evidence type="ECO:0000256" key="2">
    <source>
        <dbReference type="ARBA" id="ARBA00010983"/>
    </source>
</evidence>
<keyword evidence="11 12" id="KW-0143">Chaperone</keyword>
<dbReference type="Gene3D" id="2.60.120.200">
    <property type="match status" value="1"/>
</dbReference>
<dbReference type="GO" id="GO:0005789">
    <property type="term" value="C:endoplasmic reticulum membrane"/>
    <property type="evidence" value="ECO:0007669"/>
    <property type="project" value="TreeGrafter"/>
</dbReference>
<keyword evidence="5" id="KW-0430">Lectin</keyword>
<organism evidence="17 18">
    <name type="scientific">Heterostelium pallidum (strain ATCC 26659 / Pp 5 / PN500)</name>
    <name type="common">Cellular slime mold</name>
    <name type="synonym">Polysphondylium pallidum</name>
    <dbReference type="NCBI Taxonomy" id="670386"/>
    <lineage>
        <taxon>Eukaryota</taxon>
        <taxon>Amoebozoa</taxon>
        <taxon>Evosea</taxon>
        <taxon>Eumycetozoa</taxon>
        <taxon>Dictyostelia</taxon>
        <taxon>Acytosteliales</taxon>
        <taxon>Acytosteliaceae</taxon>
        <taxon>Heterostelium</taxon>
    </lineage>
</organism>
<keyword evidence="7 12" id="KW-0256">Endoplasmic reticulum</keyword>
<keyword evidence="18" id="KW-1185">Reference proteome</keyword>
<keyword evidence="10 14" id="KW-1015">Disulfide bond</keyword>
<dbReference type="PANTHER" id="PTHR11073:SF2">
    <property type="entry name" value="CALRETICULIN"/>
    <property type="match status" value="1"/>
</dbReference>
<comment type="caution">
    <text evidence="17">The sequence shown here is derived from an EMBL/GenBank/DDBJ whole genome shotgun (WGS) entry which is preliminary data.</text>
</comment>
<dbReference type="GeneID" id="31364000"/>
<dbReference type="InterPro" id="IPR001580">
    <property type="entry name" value="Calret/calnex"/>
</dbReference>
<dbReference type="RefSeq" id="XP_020431174.1">
    <property type="nucleotide sequence ID" value="XM_020579335.1"/>
</dbReference>
<sequence>MKSTTALVLLLALLVGLSAAKVHFEETFGDDYTSRWVSSKWRQDDGTAGKFVHTAGKWYGDAKDDKGIQTSPDARFYAISSKFPAFSNEGKDLVLQFTVKHEQKLDCGGAYIKLLPDTLDQENFGGDSEYFIMFGPDICGASKRTHLIFNYNGKNHLVKRDIKVETDQLSHQYTLILKPDNTYAVLIDNVEVQSGSLLEDYDFLPPKQIKDPNQSKPADWVDVKTIDDPEDVKPADWDTTPATIVDPEAAKPEDWNDEDDGEWEAPTIANPEYKGAWKAKKIPNPAYKGEWEHPMIDNPEFKEDANIYAYKNIGSVGFELWQVKSGTIFDNIIVCDSAEEAKKFSEEHFEKNQAAEKKMFEDIEAKKAEEEKKKAEAEKKPEPVTDSDVEEPVVTSTTPEVKVSSNSKKAKADVHDEL</sequence>
<comment type="similarity">
    <text evidence="2 12 15">Belongs to the calreticulin family.</text>
</comment>
<evidence type="ECO:0000313" key="18">
    <source>
        <dbReference type="Proteomes" id="UP000001396"/>
    </source>
</evidence>
<feature type="chain" id="PRO_5003042496" description="Calreticulin" evidence="15">
    <location>
        <begin position="21"/>
        <end position="418"/>
    </location>
</feature>
<evidence type="ECO:0000256" key="6">
    <source>
        <dbReference type="ARBA" id="ARBA00022737"/>
    </source>
</evidence>
<feature type="disulfide bond" evidence="14">
    <location>
        <begin position="107"/>
        <end position="139"/>
    </location>
</feature>
<evidence type="ECO:0000256" key="11">
    <source>
        <dbReference type="ARBA" id="ARBA00023186"/>
    </source>
</evidence>
<dbReference type="STRING" id="670386.D3BIF1"/>
<name>D3BIF1_HETP5</name>
<dbReference type="FunFam" id="2.60.120.200:FF:000018">
    <property type="entry name" value="Calreticulin 1b"/>
    <property type="match status" value="1"/>
</dbReference>
<dbReference type="SUPFAM" id="SSF63887">
    <property type="entry name" value="P-domain of calnexin/calreticulin"/>
    <property type="match status" value="1"/>
</dbReference>
<dbReference type="GO" id="GO:0030246">
    <property type="term" value="F:carbohydrate binding"/>
    <property type="evidence" value="ECO:0007669"/>
    <property type="project" value="UniProtKB-KW"/>
</dbReference>
<dbReference type="FunFam" id="2.10.250.10:FF:000002">
    <property type="entry name" value="Calreticulin"/>
    <property type="match status" value="1"/>
</dbReference>
<evidence type="ECO:0000256" key="12">
    <source>
        <dbReference type="PIRNR" id="PIRNR002356"/>
    </source>
</evidence>
<evidence type="ECO:0000256" key="9">
    <source>
        <dbReference type="ARBA" id="ARBA00022837"/>
    </source>
</evidence>
<keyword evidence="6" id="KW-0677">Repeat</keyword>
<dbReference type="PROSITE" id="PS00805">
    <property type="entry name" value="CALRETICULIN_REPEAT"/>
    <property type="match status" value="1"/>
</dbReference>
<accession>D3BIF1</accession>
<evidence type="ECO:0000256" key="16">
    <source>
        <dbReference type="SAM" id="MobiDB-lite"/>
    </source>
</evidence>
<feature type="binding site" evidence="13">
    <location>
        <position position="319"/>
    </location>
    <ligand>
        <name>an alpha-D-glucoside</name>
        <dbReference type="ChEBI" id="CHEBI:22390"/>
    </ligand>
</feature>
<evidence type="ECO:0000256" key="1">
    <source>
        <dbReference type="ARBA" id="ARBA00004319"/>
    </source>
</evidence>
<evidence type="ECO:0000256" key="8">
    <source>
        <dbReference type="ARBA" id="ARBA00022833"/>
    </source>
</evidence>
<dbReference type="PRINTS" id="PR00626">
    <property type="entry name" value="CALRETICULIN"/>
</dbReference>
<evidence type="ECO:0000256" key="3">
    <source>
        <dbReference type="ARBA" id="ARBA00022723"/>
    </source>
</evidence>
<dbReference type="PROSITE" id="PS00804">
    <property type="entry name" value="CALRETICULIN_2"/>
    <property type="match status" value="1"/>
</dbReference>
<keyword evidence="8" id="KW-0862">Zinc</keyword>
<dbReference type="EMBL" id="ADBJ01000037">
    <property type="protein sequence ID" value="EFA79051.1"/>
    <property type="molecule type" value="Genomic_DNA"/>
</dbReference>
<evidence type="ECO:0000313" key="17">
    <source>
        <dbReference type="EMBL" id="EFA79051.1"/>
    </source>
</evidence>
<evidence type="ECO:0000256" key="7">
    <source>
        <dbReference type="ARBA" id="ARBA00022824"/>
    </source>
</evidence>
<dbReference type="GO" id="GO:0036503">
    <property type="term" value="P:ERAD pathway"/>
    <property type="evidence" value="ECO:0007669"/>
    <property type="project" value="TreeGrafter"/>
</dbReference>
<evidence type="ECO:0000256" key="13">
    <source>
        <dbReference type="PIRSR" id="PIRSR002356-1"/>
    </source>
</evidence>
<feature type="binding site" evidence="13">
    <location>
        <position position="137"/>
    </location>
    <ligand>
        <name>an alpha-D-glucoside</name>
        <dbReference type="ChEBI" id="CHEBI:22390"/>
    </ligand>
</feature>
<comment type="subcellular location">
    <subcellularLocation>
        <location evidence="1 12">Endoplasmic reticulum lumen</location>
    </subcellularLocation>
</comment>
<protein>
    <recommendedName>
        <fullName evidence="12">Calreticulin</fullName>
    </recommendedName>
</protein>
<keyword evidence="4 15" id="KW-0732">Signal</keyword>
<dbReference type="InterPro" id="IPR009033">
    <property type="entry name" value="Calreticulin/calnexin_P_dom_sf"/>
</dbReference>
<evidence type="ECO:0000256" key="10">
    <source>
        <dbReference type="ARBA" id="ARBA00023157"/>
    </source>
</evidence>
<dbReference type="SUPFAM" id="SSF49899">
    <property type="entry name" value="Concanavalin A-like lectins/glucanases"/>
    <property type="match status" value="1"/>
</dbReference>
<dbReference type="Gene3D" id="2.10.250.10">
    <property type="entry name" value="Calreticulin/calnexin, P domain"/>
    <property type="match status" value="1"/>
</dbReference>
<feature type="region of interest" description="Disordered" evidence="16">
    <location>
        <begin position="368"/>
        <end position="418"/>
    </location>
</feature>
<evidence type="ECO:0000256" key="15">
    <source>
        <dbReference type="RuleBase" id="RU362126"/>
    </source>
</evidence>
<dbReference type="Pfam" id="PF00262">
    <property type="entry name" value="Calreticulin"/>
    <property type="match status" value="2"/>
</dbReference>
<dbReference type="InterPro" id="IPR018124">
    <property type="entry name" value="Calret/calnex_CS"/>
</dbReference>
<dbReference type="GO" id="GO:0005788">
    <property type="term" value="C:endoplasmic reticulum lumen"/>
    <property type="evidence" value="ECO:0007669"/>
    <property type="project" value="UniProtKB-SubCell"/>
</dbReference>